<dbReference type="EMBL" id="HE613254">
    <property type="protein sequence ID" value="CCE66804.1"/>
    <property type="molecule type" value="Genomic_DNA"/>
</dbReference>
<dbReference type="HOGENOM" id="CLU_1569007_0_0_14"/>
<protein>
    <submittedName>
        <fullName evidence="2">Uncharacterized protein</fullName>
    </submittedName>
</protein>
<dbReference type="PATRIC" id="fig|1116213.3.peg.303"/>
<feature type="transmembrane region" description="Helical" evidence="1">
    <location>
        <begin position="100"/>
        <end position="121"/>
    </location>
</feature>
<accession>G8C3A6</accession>
<evidence type="ECO:0000256" key="1">
    <source>
        <dbReference type="SAM" id="Phobius"/>
    </source>
</evidence>
<gene>
    <name evidence="2" type="ORF">MHM_02860</name>
</gene>
<name>G8C3A6_9MOLU</name>
<evidence type="ECO:0000313" key="2">
    <source>
        <dbReference type="EMBL" id="CCE66804.1"/>
    </source>
</evidence>
<dbReference type="KEGG" id="mhb:MHM_02860"/>
<feature type="transmembrane region" description="Helical" evidence="1">
    <location>
        <begin position="44"/>
        <end position="61"/>
    </location>
</feature>
<keyword evidence="1" id="KW-1133">Transmembrane helix</keyword>
<reference evidence="2" key="1">
    <citation type="submission" date="2011-11" db="EMBL/GenBank/DDBJ databases">
        <title>Complete genome sequence of Candidatus Mycoplasma haemominutum.</title>
        <authorList>
            <person name="Barker E.N."/>
            <person name="Darby A.C."/>
            <person name="Helps C.R."/>
            <person name="Peters I.R."/>
            <person name="Hughes M.A."/>
            <person name="Radford A.D."/>
            <person name="Novacco M."/>
            <person name="Boretti F."/>
            <person name="Hofmann-Lehmann R."/>
            <person name="Tasker S."/>
        </authorList>
    </citation>
    <scope>NUCLEOTIDE SEQUENCE</scope>
    <source>
        <strain evidence="2">Birmingham 1</strain>
    </source>
</reference>
<keyword evidence="1" id="KW-0812">Transmembrane</keyword>
<dbReference type="AlphaFoldDB" id="G8C3A6"/>
<keyword evidence="1" id="KW-0472">Membrane</keyword>
<feature type="transmembrane region" description="Helical" evidence="1">
    <location>
        <begin position="12"/>
        <end position="32"/>
    </location>
</feature>
<sequence length="173" mass="19545">MESERWFRLNIMSSVLALSAYIGLSFIWDLIIKGSDAVSGKFPRVITAILTSGIQFAFLNWQPQLLLKAFKLQLLKNNYSYWAATSLYPKSKRALFGLKFTVAGVCLLGFLSSLFIFALGCGLSSEAIKNSTGVDYYFDKWYALAGAVLLPTLRAFTSLVYIPNWSYRLFFRI</sequence>
<reference evidence="2" key="2">
    <citation type="submission" date="2011-11" db="EMBL/GenBank/DDBJ databases">
        <authorList>
            <person name="Barker E."/>
        </authorList>
    </citation>
    <scope>NUCLEOTIDE SEQUENCE</scope>
    <source>
        <strain evidence="2">Birmingham 1</strain>
    </source>
</reference>
<feature type="transmembrane region" description="Helical" evidence="1">
    <location>
        <begin position="141"/>
        <end position="162"/>
    </location>
</feature>
<organism evidence="2">
    <name type="scientific">Candidatus Mycoplasma haematominutum 'Birmingham 1'</name>
    <dbReference type="NCBI Taxonomy" id="1116213"/>
    <lineage>
        <taxon>Bacteria</taxon>
        <taxon>Bacillati</taxon>
        <taxon>Mycoplasmatota</taxon>
        <taxon>Mollicutes</taxon>
        <taxon>Mycoplasmataceae</taxon>
        <taxon>Mycoplasma</taxon>
    </lineage>
</organism>
<proteinExistence type="predicted"/>